<dbReference type="EMBL" id="CAJOBE010011498">
    <property type="protein sequence ID" value="CAF4132185.1"/>
    <property type="molecule type" value="Genomic_DNA"/>
</dbReference>
<dbReference type="Proteomes" id="UP000663874">
    <property type="component" value="Unassembled WGS sequence"/>
</dbReference>
<reference evidence="3" key="1">
    <citation type="submission" date="2021-02" db="EMBL/GenBank/DDBJ databases">
        <authorList>
            <person name="Nowell W R."/>
        </authorList>
    </citation>
    <scope>NUCLEOTIDE SEQUENCE</scope>
</reference>
<organism evidence="3 4">
    <name type="scientific">Rotaria sordida</name>
    <dbReference type="NCBI Taxonomy" id="392033"/>
    <lineage>
        <taxon>Eukaryota</taxon>
        <taxon>Metazoa</taxon>
        <taxon>Spiralia</taxon>
        <taxon>Gnathifera</taxon>
        <taxon>Rotifera</taxon>
        <taxon>Eurotatoria</taxon>
        <taxon>Bdelloidea</taxon>
        <taxon>Philodinida</taxon>
        <taxon>Philodinidae</taxon>
        <taxon>Rotaria</taxon>
    </lineage>
</organism>
<name>A0A819WZT3_9BILA</name>
<keyword evidence="2" id="KW-0472">Membrane</keyword>
<accession>A0A819WZT3</accession>
<evidence type="ECO:0000313" key="3">
    <source>
        <dbReference type="EMBL" id="CAF4132185.1"/>
    </source>
</evidence>
<feature type="transmembrane region" description="Helical" evidence="2">
    <location>
        <begin position="99"/>
        <end position="122"/>
    </location>
</feature>
<feature type="transmembrane region" description="Helical" evidence="2">
    <location>
        <begin position="64"/>
        <end position="87"/>
    </location>
</feature>
<gene>
    <name evidence="3" type="ORF">FNK824_LOCUS32799</name>
</gene>
<dbReference type="AlphaFoldDB" id="A0A819WZT3"/>
<evidence type="ECO:0000256" key="2">
    <source>
        <dbReference type="SAM" id="Phobius"/>
    </source>
</evidence>
<evidence type="ECO:0000256" key="1">
    <source>
        <dbReference type="SAM" id="MobiDB-lite"/>
    </source>
</evidence>
<keyword evidence="2" id="KW-0812">Transmembrane</keyword>
<sequence length="251" mass="27762">LKTGQMFGVPVNANIVYVSLIQTGCCKSEFDSTYPIHLNGIISQNEYRESIENINRATSSKKGFIICGILSTLCIIGGIVLFIVGAVTLKNSRSYTFPVLFGIGIGVFFLGTIIMSVGCCIIQIRRSTRIREAISKESMKYSNRSPTPCSWRLNVERINHSAYHNRRHATLLYQLAIEIGNSVPGGYPSAPYRSNQVGPQPSSSFFPSNPNNYPPPPYNQSSEGFCFQCGSPRQNPNSRFCSSCGQPFNKY</sequence>
<comment type="caution">
    <text evidence="3">The sequence shown here is derived from an EMBL/GenBank/DDBJ whole genome shotgun (WGS) entry which is preliminary data.</text>
</comment>
<proteinExistence type="predicted"/>
<evidence type="ECO:0000313" key="4">
    <source>
        <dbReference type="Proteomes" id="UP000663874"/>
    </source>
</evidence>
<protein>
    <submittedName>
        <fullName evidence="3">Uncharacterized protein</fullName>
    </submittedName>
</protein>
<feature type="region of interest" description="Disordered" evidence="1">
    <location>
        <begin position="190"/>
        <end position="213"/>
    </location>
</feature>
<feature type="non-terminal residue" evidence="3">
    <location>
        <position position="1"/>
    </location>
</feature>
<keyword evidence="2" id="KW-1133">Transmembrane helix</keyword>
<feature type="compositionally biased region" description="Low complexity" evidence="1">
    <location>
        <begin position="199"/>
        <end position="211"/>
    </location>
</feature>